<dbReference type="PROSITE" id="PS51902">
    <property type="entry name" value="CLPX_ZB"/>
    <property type="match status" value="1"/>
</dbReference>
<feature type="binding site" evidence="1">
    <location>
        <position position="35"/>
    </location>
    <ligand>
        <name>Zn(2+)</name>
        <dbReference type="ChEBI" id="CHEBI:29105"/>
    </ligand>
</feature>
<accession>A0ABS7UA82</accession>
<sequence length="122" mass="13099">MDQDPTSKHCSFCGETGSYDPPLCGGLGAFICGDCIDDNARGLADFQATGIVEPKPWADMSETHLLSRLWLIAGTVTQAEDFLRDWVHMIRGRGVSWTEIGKALGISAQAARARFGSAPARA</sequence>
<keyword evidence="1" id="KW-0862">Zinc</keyword>
<feature type="binding site" evidence="1">
    <location>
        <position position="32"/>
    </location>
    <ligand>
        <name>Zn(2+)</name>
        <dbReference type="ChEBI" id="CHEBI:29105"/>
    </ligand>
</feature>
<keyword evidence="1" id="KW-0143">Chaperone</keyword>
<protein>
    <submittedName>
        <fullName evidence="3">ClpX C4-type zinc finger protein</fullName>
    </submittedName>
</protein>
<organism evidence="3 4">
    <name type="scientific">Nocardioides mangrovi</name>
    <dbReference type="NCBI Taxonomy" id="2874580"/>
    <lineage>
        <taxon>Bacteria</taxon>
        <taxon>Bacillati</taxon>
        <taxon>Actinomycetota</taxon>
        <taxon>Actinomycetes</taxon>
        <taxon>Propionibacteriales</taxon>
        <taxon>Nocardioidaceae</taxon>
        <taxon>Nocardioides</taxon>
    </lineage>
</organism>
<gene>
    <name evidence="3" type="ORF">K8U61_06985</name>
</gene>
<comment type="similarity">
    <text evidence="1">Belongs to the ClpX chaperone family.</text>
</comment>
<dbReference type="InterPro" id="IPR059188">
    <property type="entry name" value="Znf_CLPX-like"/>
</dbReference>
<reference evidence="3 4" key="1">
    <citation type="submission" date="2021-09" db="EMBL/GenBank/DDBJ databases">
        <title>Whole genome sequence of Nocardioides sp. GBK3QG-3.</title>
        <authorList>
            <person name="Tuo L."/>
        </authorList>
    </citation>
    <scope>NUCLEOTIDE SEQUENCE [LARGE SCALE GENOMIC DNA]</scope>
    <source>
        <strain evidence="3 4">GBK3QG-3</strain>
    </source>
</reference>
<dbReference type="Proteomes" id="UP000780875">
    <property type="component" value="Unassembled WGS sequence"/>
</dbReference>
<dbReference type="Pfam" id="PF06689">
    <property type="entry name" value="zf-C4_ClpX"/>
    <property type="match status" value="1"/>
</dbReference>
<feature type="binding site" evidence="1">
    <location>
        <position position="10"/>
    </location>
    <ligand>
        <name>Zn(2+)</name>
        <dbReference type="ChEBI" id="CHEBI:29105"/>
    </ligand>
</feature>
<name>A0ABS7UA82_9ACTN</name>
<dbReference type="RefSeq" id="WP_224122276.1">
    <property type="nucleotide sequence ID" value="NZ_JAIQZJ010000003.1"/>
</dbReference>
<dbReference type="SMART" id="SM00994">
    <property type="entry name" value="zf-C4_ClpX"/>
    <property type="match status" value="1"/>
</dbReference>
<proteinExistence type="inferred from homology"/>
<dbReference type="InterPro" id="IPR038366">
    <property type="entry name" value="Znf_CppX_C4_sf"/>
</dbReference>
<dbReference type="Gene3D" id="6.20.220.10">
    <property type="entry name" value="ClpX chaperone, C4-type zinc finger domain"/>
    <property type="match status" value="1"/>
</dbReference>
<keyword evidence="4" id="KW-1185">Reference proteome</keyword>
<evidence type="ECO:0000313" key="4">
    <source>
        <dbReference type="Proteomes" id="UP000780875"/>
    </source>
</evidence>
<dbReference type="InterPro" id="IPR010603">
    <property type="entry name" value="Znf_CppX_C4"/>
</dbReference>
<comment type="caution">
    <text evidence="3">The sequence shown here is derived from an EMBL/GenBank/DDBJ whole genome shotgun (WGS) entry which is preliminary data.</text>
</comment>
<evidence type="ECO:0000259" key="2">
    <source>
        <dbReference type="PROSITE" id="PS51902"/>
    </source>
</evidence>
<dbReference type="EMBL" id="JAIQZJ010000003">
    <property type="protein sequence ID" value="MBZ5737899.1"/>
    <property type="molecule type" value="Genomic_DNA"/>
</dbReference>
<feature type="binding site" evidence="1">
    <location>
        <position position="13"/>
    </location>
    <ligand>
        <name>Zn(2+)</name>
        <dbReference type="ChEBI" id="CHEBI:29105"/>
    </ligand>
</feature>
<feature type="domain" description="ClpX-type ZB" evidence="2">
    <location>
        <begin position="1"/>
        <end position="51"/>
    </location>
</feature>
<evidence type="ECO:0000313" key="3">
    <source>
        <dbReference type="EMBL" id="MBZ5737899.1"/>
    </source>
</evidence>
<keyword evidence="1" id="KW-0479">Metal-binding</keyword>
<evidence type="ECO:0000256" key="1">
    <source>
        <dbReference type="PROSITE-ProRule" id="PRU01250"/>
    </source>
</evidence>